<feature type="transmembrane region" description="Helical" evidence="1">
    <location>
        <begin position="12"/>
        <end position="30"/>
    </location>
</feature>
<sequence length="146" mass="15301">MIRYQERSPGRRAWLVLLGACAVGWAALALAGGGWVLASVLVGMLGSIAALTMWSTGRYGNITLTDVELRAGRARIPLADIQPWGVSREGDSMGGRLVGGAYVQTIGTAVVGLTMRTGENLLVQSRDPAALRAALDDAMATFRAGD</sequence>
<keyword evidence="1" id="KW-0812">Transmembrane</keyword>
<name>A0ABT7S4X9_9CELL</name>
<dbReference type="Proteomes" id="UP001321453">
    <property type="component" value="Unassembled WGS sequence"/>
</dbReference>
<reference evidence="2 3" key="1">
    <citation type="submission" date="2023-06" db="EMBL/GenBank/DDBJ databases">
        <title>Cellulomonas sp. MW9 Whole genome sequence.</title>
        <authorList>
            <person name="Park S."/>
        </authorList>
    </citation>
    <scope>NUCLEOTIDE SEQUENCE [LARGE SCALE GENOMIC DNA]</scope>
    <source>
        <strain evidence="2 3">MW9</strain>
    </source>
</reference>
<keyword evidence="1" id="KW-1133">Transmembrane helix</keyword>
<accession>A0ABT7S4X9</accession>
<feature type="transmembrane region" description="Helical" evidence="1">
    <location>
        <begin position="36"/>
        <end position="54"/>
    </location>
</feature>
<gene>
    <name evidence="2" type="ORF">QRT05_04825</name>
</gene>
<keyword evidence="3" id="KW-1185">Reference proteome</keyword>
<evidence type="ECO:0000313" key="3">
    <source>
        <dbReference type="Proteomes" id="UP001321453"/>
    </source>
</evidence>
<evidence type="ECO:0000256" key="1">
    <source>
        <dbReference type="SAM" id="Phobius"/>
    </source>
</evidence>
<dbReference type="RefSeq" id="WP_289445801.1">
    <property type="nucleotide sequence ID" value="NZ_JAUCGR010000001.1"/>
</dbReference>
<dbReference type="EMBL" id="JAUCGR010000001">
    <property type="protein sequence ID" value="MDM7830646.1"/>
    <property type="molecule type" value="Genomic_DNA"/>
</dbReference>
<dbReference type="InterPro" id="IPR021443">
    <property type="entry name" value="DUF3093"/>
</dbReference>
<organism evidence="2 3">
    <name type="scientific">Cellulomonas edaphi</name>
    <dbReference type="NCBI Taxonomy" id="3053468"/>
    <lineage>
        <taxon>Bacteria</taxon>
        <taxon>Bacillati</taxon>
        <taxon>Actinomycetota</taxon>
        <taxon>Actinomycetes</taxon>
        <taxon>Micrococcales</taxon>
        <taxon>Cellulomonadaceae</taxon>
        <taxon>Cellulomonas</taxon>
    </lineage>
</organism>
<proteinExistence type="predicted"/>
<protein>
    <submittedName>
        <fullName evidence="2">DUF3093 family protein</fullName>
    </submittedName>
</protein>
<keyword evidence="1" id="KW-0472">Membrane</keyword>
<dbReference type="Pfam" id="PF11292">
    <property type="entry name" value="DUF3093"/>
    <property type="match status" value="1"/>
</dbReference>
<evidence type="ECO:0000313" key="2">
    <source>
        <dbReference type="EMBL" id="MDM7830646.1"/>
    </source>
</evidence>
<comment type="caution">
    <text evidence="2">The sequence shown here is derived from an EMBL/GenBank/DDBJ whole genome shotgun (WGS) entry which is preliminary data.</text>
</comment>